<dbReference type="InterPro" id="IPR009057">
    <property type="entry name" value="Homeodomain-like_sf"/>
</dbReference>
<dbReference type="EMBL" id="CAACVJ010000007">
    <property type="protein sequence ID" value="VEP11428.1"/>
    <property type="molecule type" value="Genomic_DNA"/>
</dbReference>
<accession>A0A563VJ09</accession>
<keyword evidence="1 2" id="KW-0238">DNA-binding</keyword>
<dbReference type="PROSITE" id="PS50977">
    <property type="entry name" value="HTH_TETR_2"/>
    <property type="match status" value="1"/>
</dbReference>
<reference evidence="4 5" key="1">
    <citation type="submission" date="2019-01" db="EMBL/GenBank/DDBJ databases">
        <authorList>
            <person name="Brito A."/>
        </authorList>
    </citation>
    <scope>NUCLEOTIDE SEQUENCE [LARGE SCALE GENOMIC DNA]</scope>
    <source>
        <strain evidence="4">1</strain>
    </source>
</reference>
<dbReference type="SUPFAM" id="SSF46689">
    <property type="entry name" value="Homeodomain-like"/>
    <property type="match status" value="1"/>
</dbReference>
<dbReference type="Pfam" id="PF00440">
    <property type="entry name" value="TetR_N"/>
    <property type="match status" value="1"/>
</dbReference>
<gene>
    <name evidence="4" type="ORF">H1P_1040002</name>
</gene>
<evidence type="ECO:0000256" key="2">
    <source>
        <dbReference type="PROSITE-ProRule" id="PRU00335"/>
    </source>
</evidence>
<evidence type="ECO:0000259" key="3">
    <source>
        <dbReference type="PROSITE" id="PS50977"/>
    </source>
</evidence>
<dbReference type="OrthoDB" id="9780939at2"/>
<feature type="domain" description="HTH tetR-type" evidence="3">
    <location>
        <begin position="8"/>
        <end position="68"/>
    </location>
</feature>
<sequence>MPKIVDHDRYRQEILTKCFDLFAQRGYGSLTMRQIAKEIGVSTGTLYHYFSSKEDLFVQLIEEITEQDILHATDLMENQSLDTMEEKILALGQFIFKNEDYFYKQTLLYMNFFQQLDLEQQQLVEAVKRSYKRYQEETMEFLGIYDLAIANHISCFIDGLIFQRAFDPESLDIQQQMDLLAKMLSAYLSSKHSDS</sequence>
<dbReference type="InterPro" id="IPR050624">
    <property type="entry name" value="HTH-type_Tx_Regulator"/>
</dbReference>
<dbReference type="Proteomes" id="UP000320055">
    <property type="component" value="Unassembled WGS sequence"/>
</dbReference>
<name>A0A563VJ09_9CYAN</name>
<feature type="DNA-binding region" description="H-T-H motif" evidence="2">
    <location>
        <begin position="31"/>
        <end position="50"/>
    </location>
</feature>
<organism evidence="4 5">
    <name type="scientific">Hyella patelloides LEGE 07179</name>
    <dbReference type="NCBI Taxonomy" id="945734"/>
    <lineage>
        <taxon>Bacteria</taxon>
        <taxon>Bacillati</taxon>
        <taxon>Cyanobacteriota</taxon>
        <taxon>Cyanophyceae</taxon>
        <taxon>Pleurocapsales</taxon>
        <taxon>Hyellaceae</taxon>
        <taxon>Hyella</taxon>
    </lineage>
</organism>
<evidence type="ECO:0000256" key="1">
    <source>
        <dbReference type="ARBA" id="ARBA00023125"/>
    </source>
</evidence>
<proteinExistence type="predicted"/>
<protein>
    <submittedName>
        <fullName evidence="4">TetR family transcriptional regulator</fullName>
    </submittedName>
</protein>
<dbReference type="InterPro" id="IPR023772">
    <property type="entry name" value="DNA-bd_HTH_TetR-type_CS"/>
</dbReference>
<evidence type="ECO:0000313" key="5">
    <source>
        <dbReference type="Proteomes" id="UP000320055"/>
    </source>
</evidence>
<dbReference type="AlphaFoldDB" id="A0A563VJ09"/>
<dbReference type="PROSITE" id="PS01081">
    <property type="entry name" value="HTH_TETR_1"/>
    <property type="match status" value="1"/>
</dbReference>
<dbReference type="GO" id="GO:0003677">
    <property type="term" value="F:DNA binding"/>
    <property type="evidence" value="ECO:0007669"/>
    <property type="project" value="UniProtKB-UniRule"/>
</dbReference>
<dbReference type="PANTHER" id="PTHR43479">
    <property type="entry name" value="ACREF/ENVCD OPERON REPRESSOR-RELATED"/>
    <property type="match status" value="1"/>
</dbReference>
<dbReference type="Gene3D" id="1.10.357.10">
    <property type="entry name" value="Tetracycline Repressor, domain 2"/>
    <property type="match status" value="1"/>
</dbReference>
<evidence type="ECO:0000313" key="4">
    <source>
        <dbReference type="EMBL" id="VEP11428.1"/>
    </source>
</evidence>
<dbReference type="InterPro" id="IPR001647">
    <property type="entry name" value="HTH_TetR"/>
</dbReference>
<keyword evidence="5" id="KW-1185">Reference proteome</keyword>
<dbReference type="RefSeq" id="WP_144868857.1">
    <property type="nucleotide sequence ID" value="NZ_LR213860.1"/>
</dbReference>
<dbReference type="PRINTS" id="PR00455">
    <property type="entry name" value="HTHTETR"/>
</dbReference>
<dbReference type="PANTHER" id="PTHR43479:SF11">
    <property type="entry name" value="ACREF_ENVCD OPERON REPRESSOR-RELATED"/>
    <property type="match status" value="1"/>
</dbReference>